<keyword evidence="2" id="KW-1185">Reference proteome</keyword>
<reference evidence="2" key="1">
    <citation type="submission" date="2013-01" db="EMBL/GenBank/DDBJ databases">
        <title>Draft Genome Sequence of a Mulberry Tree, Morus notabilis C.K. Schneid.</title>
        <authorList>
            <person name="He N."/>
            <person name="Zhao S."/>
        </authorList>
    </citation>
    <scope>NUCLEOTIDE SEQUENCE</scope>
</reference>
<dbReference type="EMBL" id="KE345421">
    <property type="protein sequence ID" value="EXC03946.1"/>
    <property type="molecule type" value="Genomic_DNA"/>
</dbReference>
<sequence length="167" mass="17973">MKLSRPSSSLGHSSLLLRLSVLTSSPLESRLPPLLSSLASRLSPHARLASSFTLNPSSLNYSHSPPVLILRSSSSSQSLTVRCRSSQLTLAIPHRSSRGRRVKTLKTLVSGLEFRKKSEQLKTDRWCWDGGWDRGVAALEGSGPEGCLAWGEAWLAATGEVVGGLVP</sequence>
<dbReference type="AlphaFoldDB" id="W9RQU6"/>
<evidence type="ECO:0000313" key="1">
    <source>
        <dbReference type="EMBL" id="EXC03946.1"/>
    </source>
</evidence>
<accession>W9RQU6</accession>
<name>W9RQU6_9ROSA</name>
<proteinExistence type="predicted"/>
<gene>
    <name evidence="1" type="ORF">L484_007203</name>
</gene>
<evidence type="ECO:0000313" key="2">
    <source>
        <dbReference type="Proteomes" id="UP000030645"/>
    </source>
</evidence>
<organism evidence="1 2">
    <name type="scientific">Morus notabilis</name>
    <dbReference type="NCBI Taxonomy" id="981085"/>
    <lineage>
        <taxon>Eukaryota</taxon>
        <taxon>Viridiplantae</taxon>
        <taxon>Streptophyta</taxon>
        <taxon>Embryophyta</taxon>
        <taxon>Tracheophyta</taxon>
        <taxon>Spermatophyta</taxon>
        <taxon>Magnoliopsida</taxon>
        <taxon>eudicotyledons</taxon>
        <taxon>Gunneridae</taxon>
        <taxon>Pentapetalae</taxon>
        <taxon>rosids</taxon>
        <taxon>fabids</taxon>
        <taxon>Rosales</taxon>
        <taxon>Moraceae</taxon>
        <taxon>Moreae</taxon>
        <taxon>Morus</taxon>
    </lineage>
</organism>
<dbReference type="Proteomes" id="UP000030645">
    <property type="component" value="Unassembled WGS sequence"/>
</dbReference>
<protein>
    <submittedName>
        <fullName evidence="1">Uncharacterized protein</fullName>
    </submittedName>
</protein>